<sequence>MIDIVVKIEYTHDAWLSLVSLPQKDMAGRLRQDLAALKLPHPPEESISTDAAFDSVSFFWTKQRKSVRIRIPYYFPLIVRDQDIIHRKTKHSCGILRISFTERKPRAVPEARKREPFQSDNTSTTSIELVMYITYAPDKAQWVFGDPALHFEQITSRLQTDLKELKIPLPPESSIRTDSTSHTISFWWITQRDSFSINNLIRTQDIDEKLQKAKMTCNIQKIIATEHKVRSPPSSRAQSKAILNLETRSGFRSHPYKRYYQRRSVSPPVRDYMAHRSRSRSPRPRSPYSRNYRRLSVSPSGRRDFDKPRGFSPGQDRRRTTNGIYDTPFTTETPFKEKERIIELRSQSPMTSDFPSFSTITTQNIQPMPSGTAPADFVSRKLSVDQIGSVHSALDQLEQSSFGRQLKKRGPSGDQTSESCIPETSSSLYSLELAHQPSLLPVIDGREYYPLTIKTEEPDGVDLHPEHHLSAERVQHTQESSNEHTVREPKIEEVSAPVQPTSLIVFPPTQVAAAPTSTVSGTNSEQISRLTREFWDTRRILTALSIKAGLLESQLLDLGGVDRYQDQSLQELQANLLETERQLQEEQTKREWLERLVSDIQSECRHPVIIPALLGALNWSAQG</sequence>
<feature type="compositionally biased region" description="Polar residues" evidence="2">
    <location>
        <begin position="321"/>
        <end position="333"/>
    </location>
</feature>
<feature type="region of interest" description="Disordered" evidence="2">
    <location>
        <begin position="256"/>
        <end position="338"/>
    </location>
</feature>
<evidence type="ECO:0000313" key="3">
    <source>
        <dbReference type="EMBL" id="THU93412.1"/>
    </source>
</evidence>
<proteinExistence type="predicted"/>
<organism evidence="3 4">
    <name type="scientific">Dendrothele bispora (strain CBS 962.96)</name>
    <dbReference type="NCBI Taxonomy" id="1314807"/>
    <lineage>
        <taxon>Eukaryota</taxon>
        <taxon>Fungi</taxon>
        <taxon>Dikarya</taxon>
        <taxon>Basidiomycota</taxon>
        <taxon>Agaricomycotina</taxon>
        <taxon>Agaricomycetes</taxon>
        <taxon>Agaricomycetidae</taxon>
        <taxon>Agaricales</taxon>
        <taxon>Agaricales incertae sedis</taxon>
        <taxon>Dendrothele</taxon>
    </lineage>
</organism>
<feature type="coiled-coil region" evidence="1">
    <location>
        <begin position="569"/>
        <end position="603"/>
    </location>
</feature>
<keyword evidence="1" id="KW-0175">Coiled coil</keyword>
<gene>
    <name evidence="3" type="ORF">K435DRAFT_861500</name>
</gene>
<dbReference type="OrthoDB" id="3070390at2759"/>
<reference evidence="3 4" key="1">
    <citation type="journal article" date="2019" name="Nat. Ecol. Evol.">
        <title>Megaphylogeny resolves global patterns of mushroom evolution.</title>
        <authorList>
            <person name="Varga T."/>
            <person name="Krizsan K."/>
            <person name="Foldi C."/>
            <person name="Dima B."/>
            <person name="Sanchez-Garcia M."/>
            <person name="Sanchez-Ramirez S."/>
            <person name="Szollosi G.J."/>
            <person name="Szarkandi J.G."/>
            <person name="Papp V."/>
            <person name="Albert L."/>
            <person name="Andreopoulos W."/>
            <person name="Angelini C."/>
            <person name="Antonin V."/>
            <person name="Barry K.W."/>
            <person name="Bougher N.L."/>
            <person name="Buchanan P."/>
            <person name="Buyck B."/>
            <person name="Bense V."/>
            <person name="Catcheside P."/>
            <person name="Chovatia M."/>
            <person name="Cooper J."/>
            <person name="Damon W."/>
            <person name="Desjardin D."/>
            <person name="Finy P."/>
            <person name="Geml J."/>
            <person name="Haridas S."/>
            <person name="Hughes K."/>
            <person name="Justo A."/>
            <person name="Karasinski D."/>
            <person name="Kautmanova I."/>
            <person name="Kiss B."/>
            <person name="Kocsube S."/>
            <person name="Kotiranta H."/>
            <person name="LaButti K.M."/>
            <person name="Lechner B.E."/>
            <person name="Liimatainen K."/>
            <person name="Lipzen A."/>
            <person name="Lukacs Z."/>
            <person name="Mihaltcheva S."/>
            <person name="Morgado L.N."/>
            <person name="Niskanen T."/>
            <person name="Noordeloos M.E."/>
            <person name="Ohm R.A."/>
            <person name="Ortiz-Santana B."/>
            <person name="Ovrebo C."/>
            <person name="Racz N."/>
            <person name="Riley R."/>
            <person name="Savchenko A."/>
            <person name="Shiryaev A."/>
            <person name="Soop K."/>
            <person name="Spirin V."/>
            <person name="Szebenyi C."/>
            <person name="Tomsovsky M."/>
            <person name="Tulloss R.E."/>
            <person name="Uehling J."/>
            <person name="Grigoriev I.V."/>
            <person name="Vagvolgyi C."/>
            <person name="Papp T."/>
            <person name="Martin F.M."/>
            <person name="Miettinen O."/>
            <person name="Hibbett D.S."/>
            <person name="Nagy L.G."/>
        </authorList>
    </citation>
    <scope>NUCLEOTIDE SEQUENCE [LARGE SCALE GENOMIC DNA]</scope>
    <source>
        <strain evidence="3 4">CBS 962.96</strain>
    </source>
</reference>
<feature type="region of interest" description="Disordered" evidence="2">
    <location>
        <begin position="401"/>
        <end position="423"/>
    </location>
</feature>
<name>A0A4S8LV27_DENBC</name>
<evidence type="ECO:0000256" key="2">
    <source>
        <dbReference type="SAM" id="MobiDB-lite"/>
    </source>
</evidence>
<evidence type="ECO:0000256" key="1">
    <source>
        <dbReference type="SAM" id="Coils"/>
    </source>
</evidence>
<protein>
    <submittedName>
        <fullName evidence="3">Uncharacterized protein</fullName>
    </submittedName>
</protein>
<accession>A0A4S8LV27</accession>
<keyword evidence="4" id="KW-1185">Reference proteome</keyword>
<dbReference type="Proteomes" id="UP000297245">
    <property type="component" value="Unassembled WGS sequence"/>
</dbReference>
<dbReference type="AlphaFoldDB" id="A0A4S8LV27"/>
<feature type="compositionally biased region" description="Polar residues" evidence="2">
    <location>
        <begin position="413"/>
        <end position="423"/>
    </location>
</feature>
<feature type="compositionally biased region" description="Basic and acidic residues" evidence="2">
    <location>
        <begin position="301"/>
        <end position="319"/>
    </location>
</feature>
<evidence type="ECO:0000313" key="4">
    <source>
        <dbReference type="Proteomes" id="UP000297245"/>
    </source>
</evidence>
<dbReference type="EMBL" id="ML179249">
    <property type="protein sequence ID" value="THU93412.1"/>
    <property type="molecule type" value="Genomic_DNA"/>
</dbReference>